<sequence>MTDQLTLPITGMSCASCVKRVEKALLGVPGVQAAEVNLGTESASVSGTAALPDMAATLARAGYAVAERELTLQISGMTCASCVGRVEKALLKVPGVLRVSVNLALENASVGMLANVDPAALLAAVQQAGYQAALEAGEASGADAPRPVDWQHSGWPVLIAALLSAPLVLPMLAMLAGRHWMIDGWLQLALTLPVQFWLGARFYRAGWAALRAGSGNMDLLVALGTSAAFGLSVYELLQNGARSMSLYFESAAVVITLVLLGKWLEARAKRQTSEAIRALKALRPETARVRRAGAELELPLAQLVLGDEVVVRPGERIPVDGLVLAGASQVDESLITGESLPVAKEVGARVVGGAVNGEGLLTLRTTALGAESTLARIVRLVESAQAKKAPIQRMVDQVSAWFVPAVIAAALVTLLGWGLVRGDWTQALLNAVAVLVIACPCALGLATPTAIMAGTGVAARHGILIKDAEALEIAARLEVVAFDKTGTLTLGKPELLAFHSAAGLDEGQTLGLAAALQAGSEHPLALAVRQAAAQRGLAVPLVQGLRAVAGRGVAAQLSTQPPGQDLAPRELQLGSARYMQELGVDLGAMQAEATALQALGRTVSWLAEGGAGQQPRLLALLAFGDQLKPSAAAALASLRALGVHSVMLSGDNRGSAEAVGRQLGLDEVRAEVLPEDKARIVSELKRQGHVGMVGDGINDAPALAAADVGFAMATGTEVAMQAAGVTLMRGDPALVAQAISLSRRTVRKIHQNLFWAFAYNVVGIPLAALGFLNPVIAGAAMAFSSVSVVSNALLLKRWRP</sequence>
<dbReference type="Gene3D" id="3.40.1110.10">
    <property type="entry name" value="Calcium-transporting ATPase, cytoplasmic domain N"/>
    <property type="match status" value="1"/>
</dbReference>
<feature type="transmembrane region" description="Helical" evidence="18">
    <location>
        <begin position="398"/>
        <end position="420"/>
    </location>
</feature>
<dbReference type="InterPro" id="IPR006121">
    <property type="entry name" value="HMA_dom"/>
</dbReference>
<dbReference type="NCBIfam" id="TIGR01525">
    <property type="entry name" value="ATPase-IB_hvy"/>
    <property type="match status" value="1"/>
</dbReference>
<feature type="transmembrane region" description="Helical" evidence="18">
    <location>
        <begin position="775"/>
        <end position="795"/>
    </location>
</feature>
<feature type="transmembrane region" description="Helical" evidence="18">
    <location>
        <begin position="426"/>
        <end position="446"/>
    </location>
</feature>
<keyword evidence="13" id="KW-0186">Copper</keyword>
<dbReference type="InterPro" id="IPR044492">
    <property type="entry name" value="P_typ_ATPase_HD_dom"/>
</dbReference>
<dbReference type="GO" id="GO:0016887">
    <property type="term" value="F:ATP hydrolysis activity"/>
    <property type="evidence" value="ECO:0007669"/>
    <property type="project" value="InterPro"/>
</dbReference>
<evidence type="ECO:0000256" key="1">
    <source>
        <dbReference type="ARBA" id="ARBA00004127"/>
    </source>
</evidence>
<dbReference type="InterPro" id="IPR018303">
    <property type="entry name" value="ATPase_P-typ_P_site"/>
</dbReference>
<dbReference type="NCBIfam" id="TIGR00003">
    <property type="entry name" value="copper ion binding protein"/>
    <property type="match status" value="2"/>
</dbReference>
<dbReference type="GO" id="GO:0055070">
    <property type="term" value="P:copper ion homeostasis"/>
    <property type="evidence" value="ECO:0007669"/>
    <property type="project" value="TreeGrafter"/>
</dbReference>
<feature type="domain" description="HMA" evidence="19">
    <location>
        <begin position="3"/>
        <end position="66"/>
    </location>
</feature>
<keyword evidence="15 18" id="KW-0472">Membrane</keyword>
<keyword evidence="18" id="KW-1003">Cell membrane</keyword>
<dbReference type="PRINTS" id="PR00943">
    <property type="entry name" value="CUATPASE"/>
</dbReference>
<dbReference type="PROSITE" id="PS01047">
    <property type="entry name" value="HMA_1"/>
    <property type="match status" value="2"/>
</dbReference>
<dbReference type="GO" id="GO:0005886">
    <property type="term" value="C:plasma membrane"/>
    <property type="evidence" value="ECO:0007669"/>
    <property type="project" value="UniProtKB-SubCell"/>
</dbReference>
<feature type="transmembrane region" description="Helical" evidence="18">
    <location>
        <begin position="155"/>
        <end position="173"/>
    </location>
</feature>
<evidence type="ECO:0000256" key="7">
    <source>
        <dbReference type="ARBA" id="ARBA00022741"/>
    </source>
</evidence>
<evidence type="ECO:0000256" key="14">
    <source>
        <dbReference type="ARBA" id="ARBA00023065"/>
    </source>
</evidence>
<dbReference type="GO" id="GO:0043682">
    <property type="term" value="F:P-type divalent copper transporter activity"/>
    <property type="evidence" value="ECO:0007669"/>
    <property type="project" value="UniProtKB-EC"/>
</dbReference>
<evidence type="ECO:0000256" key="13">
    <source>
        <dbReference type="ARBA" id="ARBA00023008"/>
    </source>
</evidence>
<evidence type="ECO:0000256" key="16">
    <source>
        <dbReference type="ARBA" id="ARBA00038904"/>
    </source>
</evidence>
<dbReference type="InterPro" id="IPR059000">
    <property type="entry name" value="ATPase_P-type_domA"/>
</dbReference>
<dbReference type="Pfam" id="PF00403">
    <property type="entry name" value="HMA"/>
    <property type="match status" value="2"/>
</dbReference>
<keyword evidence="5 18" id="KW-0479">Metal-binding</keyword>
<dbReference type="GO" id="GO:0005507">
    <property type="term" value="F:copper ion binding"/>
    <property type="evidence" value="ECO:0007669"/>
    <property type="project" value="InterPro"/>
</dbReference>
<dbReference type="AlphaFoldDB" id="A0AA95NMP0"/>
<dbReference type="SFLD" id="SFLDG00002">
    <property type="entry name" value="C1.7:_P-type_atpase_like"/>
    <property type="match status" value="1"/>
</dbReference>
<feature type="transmembrane region" description="Helical" evidence="18">
    <location>
        <begin position="752"/>
        <end position="769"/>
    </location>
</feature>
<dbReference type="CDD" id="cd00371">
    <property type="entry name" value="HMA"/>
    <property type="match status" value="2"/>
</dbReference>
<evidence type="ECO:0000256" key="8">
    <source>
        <dbReference type="ARBA" id="ARBA00022796"/>
    </source>
</evidence>
<keyword evidence="3" id="KW-0813">Transport</keyword>
<dbReference type="FunFam" id="2.70.150.10:FF:000002">
    <property type="entry name" value="Copper-transporting ATPase 1, putative"/>
    <property type="match status" value="1"/>
</dbReference>
<name>A0AA95NMP0_9BURK</name>
<dbReference type="NCBIfam" id="TIGR01494">
    <property type="entry name" value="ATPase_P-type"/>
    <property type="match status" value="2"/>
</dbReference>
<evidence type="ECO:0000256" key="17">
    <source>
        <dbReference type="ARBA" id="ARBA00047424"/>
    </source>
</evidence>
<dbReference type="InterPro" id="IPR027256">
    <property type="entry name" value="P-typ_ATPase_IB"/>
</dbReference>
<dbReference type="Gene3D" id="2.70.150.10">
    <property type="entry name" value="Calcium-transporting ATPase, cytoplasmic transduction domain A"/>
    <property type="match status" value="1"/>
</dbReference>
<keyword evidence="21" id="KW-1185">Reference proteome</keyword>
<dbReference type="InterPro" id="IPR008250">
    <property type="entry name" value="ATPase_P-typ_transduc_dom_A_sf"/>
</dbReference>
<evidence type="ECO:0000256" key="10">
    <source>
        <dbReference type="ARBA" id="ARBA00022842"/>
    </source>
</evidence>
<protein>
    <recommendedName>
        <fullName evidence="16">P-type Cu(2+) transporter</fullName>
        <ecNumber evidence="16">7.2.2.9</ecNumber>
    </recommendedName>
</protein>
<evidence type="ECO:0000256" key="2">
    <source>
        <dbReference type="ARBA" id="ARBA00006024"/>
    </source>
</evidence>
<accession>A0AA95NMP0</accession>
<feature type="transmembrane region" description="Helical" evidence="18">
    <location>
        <begin position="215"/>
        <end position="234"/>
    </location>
</feature>
<comment type="subcellular location">
    <subcellularLocation>
        <location evidence="18">Cell membrane</location>
    </subcellularLocation>
    <subcellularLocation>
        <location evidence="1">Endomembrane system</location>
        <topology evidence="1">Multi-pass membrane protein</topology>
    </subcellularLocation>
</comment>
<dbReference type="SUPFAM" id="SSF56784">
    <property type="entry name" value="HAD-like"/>
    <property type="match status" value="1"/>
</dbReference>
<feature type="transmembrane region" description="Helical" evidence="18">
    <location>
        <begin position="185"/>
        <end position="203"/>
    </location>
</feature>
<dbReference type="SUPFAM" id="SSF81653">
    <property type="entry name" value="Calcium ATPase, transduction domain A"/>
    <property type="match status" value="1"/>
</dbReference>
<dbReference type="RefSeq" id="WP_285233772.1">
    <property type="nucleotide sequence ID" value="NZ_CP116346.1"/>
</dbReference>
<dbReference type="Pfam" id="PF00702">
    <property type="entry name" value="Hydrolase"/>
    <property type="match status" value="1"/>
</dbReference>
<dbReference type="Proteomes" id="UP001177769">
    <property type="component" value="Chromosome"/>
</dbReference>
<keyword evidence="14" id="KW-0406">Ion transport</keyword>
<dbReference type="SFLD" id="SFLDS00003">
    <property type="entry name" value="Haloacid_Dehalogenase"/>
    <property type="match status" value="1"/>
</dbReference>
<comment type="similarity">
    <text evidence="2 18">Belongs to the cation transport ATPase (P-type) (TC 3.A.3) family. Type IB subfamily.</text>
</comment>
<feature type="domain" description="HMA" evidence="19">
    <location>
        <begin position="68"/>
        <end position="133"/>
    </location>
</feature>
<evidence type="ECO:0000256" key="6">
    <source>
        <dbReference type="ARBA" id="ARBA00022737"/>
    </source>
</evidence>
<evidence type="ECO:0000256" key="15">
    <source>
        <dbReference type="ARBA" id="ARBA00023136"/>
    </source>
</evidence>
<evidence type="ECO:0000256" key="9">
    <source>
        <dbReference type="ARBA" id="ARBA00022840"/>
    </source>
</evidence>
<keyword evidence="9 18" id="KW-0067">ATP-binding</keyword>
<keyword evidence="8" id="KW-0187">Copper transport</keyword>
<evidence type="ECO:0000256" key="11">
    <source>
        <dbReference type="ARBA" id="ARBA00022967"/>
    </source>
</evidence>
<dbReference type="InterPro" id="IPR023298">
    <property type="entry name" value="ATPase_P-typ_TM_dom_sf"/>
</dbReference>
<evidence type="ECO:0000259" key="19">
    <source>
        <dbReference type="PROSITE" id="PS50846"/>
    </source>
</evidence>
<dbReference type="InterPro" id="IPR036163">
    <property type="entry name" value="HMA_dom_sf"/>
</dbReference>
<dbReference type="PROSITE" id="PS00154">
    <property type="entry name" value="ATPASE_E1_E2"/>
    <property type="match status" value="1"/>
</dbReference>
<dbReference type="Pfam" id="PF00122">
    <property type="entry name" value="E1-E2_ATPase"/>
    <property type="match status" value="1"/>
</dbReference>
<dbReference type="KEGG" id="pais:PFX98_03405"/>
<dbReference type="InterPro" id="IPR036412">
    <property type="entry name" value="HAD-like_sf"/>
</dbReference>
<dbReference type="InterPro" id="IPR017969">
    <property type="entry name" value="Heavy-metal-associated_CS"/>
</dbReference>
<keyword evidence="7 18" id="KW-0547">Nucleotide-binding</keyword>
<reference evidence="20" key="1">
    <citation type="submission" date="2023-01" db="EMBL/GenBank/DDBJ databases">
        <title>Whole genome sequence of Paucibacter sp. S2-9 isolated from pond sediment.</title>
        <authorList>
            <person name="Jung J.Y."/>
        </authorList>
    </citation>
    <scope>NUCLEOTIDE SEQUENCE</scope>
    <source>
        <strain evidence="20">S2-9</strain>
    </source>
</reference>
<evidence type="ECO:0000256" key="5">
    <source>
        <dbReference type="ARBA" id="ARBA00022723"/>
    </source>
</evidence>
<evidence type="ECO:0000313" key="21">
    <source>
        <dbReference type="Proteomes" id="UP001177769"/>
    </source>
</evidence>
<evidence type="ECO:0000313" key="20">
    <source>
        <dbReference type="EMBL" id="WIT12671.1"/>
    </source>
</evidence>
<feature type="transmembrane region" description="Helical" evidence="18">
    <location>
        <begin position="246"/>
        <end position="264"/>
    </location>
</feature>
<dbReference type="GO" id="GO:0005524">
    <property type="term" value="F:ATP binding"/>
    <property type="evidence" value="ECO:0007669"/>
    <property type="project" value="UniProtKB-UniRule"/>
</dbReference>
<gene>
    <name evidence="20" type="ORF">PFX98_03405</name>
</gene>
<dbReference type="SFLD" id="SFLDF00027">
    <property type="entry name" value="p-type_atpase"/>
    <property type="match status" value="1"/>
</dbReference>
<dbReference type="PROSITE" id="PS50846">
    <property type="entry name" value="HMA_2"/>
    <property type="match status" value="2"/>
</dbReference>
<keyword evidence="4 18" id="KW-0812">Transmembrane</keyword>
<dbReference type="SUPFAM" id="SSF55008">
    <property type="entry name" value="HMA, heavy metal-associated domain"/>
    <property type="match status" value="2"/>
</dbReference>
<keyword evidence="10" id="KW-0460">Magnesium</keyword>
<dbReference type="PANTHER" id="PTHR43520:SF8">
    <property type="entry name" value="P-TYPE CU(+) TRANSPORTER"/>
    <property type="match status" value="1"/>
</dbReference>
<dbReference type="FunFam" id="3.30.70.100:FF:000005">
    <property type="entry name" value="Copper-exporting P-type ATPase A"/>
    <property type="match status" value="1"/>
</dbReference>
<dbReference type="Gene3D" id="3.30.70.100">
    <property type="match status" value="2"/>
</dbReference>
<dbReference type="GO" id="GO:0012505">
    <property type="term" value="C:endomembrane system"/>
    <property type="evidence" value="ECO:0007669"/>
    <property type="project" value="UniProtKB-SubCell"/>
</dbReference>
<dbReference type="SUPFAM" id="SSF81665">
    <property type="entry name" value="Calcium ATPase, transmembrane domain M"/>
    <property type="match status" value="1"/>
</dbReference>
<evidence type="ECO:0000256" key="18">
    <source>
        <dbReference type="RuleBase" id="RU362081"/>
    </source>
</evidence>
<dbReference type="CDD" id="cd02094">
    <property type="entry name" value="P-type_ATPase_Cu-like"/>
    <property type="match status" value="1"/>
</dbReference>
<evidence type="ECO:0000256" key="3">
    <source>
        <dbReference type="ARBA" id="ARBA00022448"/>
    </source>
</evidence>
<dbReference type="InterPro" id="IPR023214">
    <property type="entry name" value="HAD_sf"/>
</dbReference>
<proteinExistence type="inferred from homology"/>
<dbReference type="Gene3D" id="3.40.50.1000">
    <property type="entry name" value="HAD superfamily/HAD-like"/>
    <property type="match status" value="1"/>
</dbReference>
<keyword evidence="6" id="KW-0677">Repeat</keyword>
<evidence type="ECO:0000256" key="12">
    <source>
        <dbReference type="ARBA" id="ARBA00022989"/>
    </source>
</evidence>
<dbReference type="EC" id="7.2.2.9" evidence="16"/>
<dbReference type="PANTHER" id="PTHR43520">
    <property type="entry name" value="ATP7, ISOFORM B"/>
    <property type="match status" value="1"/>
</dbReference>
<comment type="catalytic activity">
    <reaction evidence="17">
        <text>Cu(2+)(in) + ATP + H2O = Cu(2+)(out) + ADP + phosphate + H(+)</text>
        <dbReference type="Rhea" id="RHEA:10376"/>
        <dbReference type="ChEBI" id="CHEBI:15377"/>
        <dbReference type="ChEBI" id="CHEBI:15378"/>
        <dbReference type="ChEBI" id="CHEBI:29036"/>
        <dbReference type="ChEBI" id="CHEBI:30616"/>
        <dbReference type="ChEBI" id="CHEBI:43474"/>
        <dbReference type="ChEBI" id="CHEBI:456216"/>
        <dbReference type="EC" id="7.2.2.9"/>
    </reaction>
</comment>
<keyword evidence="11" id="KW-1278">Translocase</keyword>
<dbReference type="InterPro" id="IPR001757">
    <property type="entry name" value="P_typ_ATPase"/>
</dbReference>
<dbReference type="PRINTS" id="PR00119">
    <property type="entry name" value="CATATPASE"/>
</dbReference>
<dbReference type="InterPro" id="IPR023299">
    <property type="entry name" value="ATPase_P-typ_cyto_dom_N"/>
</dbReference>
<dbReference type="NCBIfam" id="TIGR01511">
    <property type="entry name" value="ATPase-IB1_Cu"/>
    <property type="match status" value="1"/>
</dbReference>
<organism evidence="20 21">
    <name type="scientific">Paucibacter sediminis</name>
    <dbReference type="NCBI Taxonomy" id="3019553"/>
    <lineage>
        <taxon>Bacteria</taxon>
        <taxon>Pseudomonadati</taxon>
        <taxon>Pseudomonadota</taxon>
        <taxon>Betaproteobacteria</taxon>
        <taxon>Burkholderiales</taxon>
        <taxon>Sphaerotilaceae</taxon>
        <taxon>Roseateles</taxon>
    </lineage>
</organism>
<dbReference type="EMBL" id="CP116346">
    <property type="protein sequence ID" value="WIT12671.1"/>
    <property type="molecule type" value="Genomic_DNA"/>
</dbReference>
<evidence type="ECO:0000256" key="4">
    <source>
        <dbReference type="ARBA" id="ARBA00022692"/>
    </source>
</evidence>
<keyword evidence="12 18" id="KW-1133">Transmembrane helix</keyword>
<dbReference type="InterPro" id="IPR006122">
    <property type="entry name" value="HMA_Cu_ion-bd"/>
</dbReference>